<keyword evidence="2" id="KW-1185">Reference proteome</keyword>
<sequence length="426" mass="48975">MSHDRGNKLSFIFRQKKVEWTKIYDNTMVTKKVIQKINNDHEPHHSVDSDNLLLSDLNTINTTSLKKLLDIFGGPKDIDNDHVQHPVESNSNEFSEDIGFIDCHKYAFSSYIYNDNEDDEVVDINSTILEPKLTDGCSVITSTLRDAIQCVQPYAPHAIYYLCSNYSLNLSISKSSSVQAIRNSVGLIKEVISFFNMSSKRNYILLTVLKGNPRLKNLCETRWIERNDITLTSISSWHEQDSLSKAKTLLTALYACEFIISLFTFSSLLSVTVAVSKILQTVNSDISNSTEIKHDYLKNKKKPRIVCRQAGRSNYQMSTVEDYYNFSTEYPTDRGHFEEIICSDMKYSIMNYGPCRLIINFPYSPDGNGILRKCSANCYNMTTKSGLQIPRLWPYRVYCETDKNDWHHMNEKINDHEKSQTHIYAS</sequence>
<dbReference type="EMBL" id="VUJU01009777">
    <property type="protein sequence ID" value="KAF0717673.1"/>
    <property type="molecule type" value="Genomic_DNA"/>
</dbReference>
<dbReference type="AlphaFoldDB" id="A0A6G0W3E0"/>
<proteinExistence type="predicted"/>
<gene>
    <name evidence="1" type="ORF">FWK35_00022318</name>
</gene>
<dbReference type="InterPro" id="IPR052958">
    <property type="entry name" value="IFN-induced_PKR_regulator"/>
</dbReference>
<name>A0A6G0W3E0_APHCR</name>
<dbReference type="PANTHER" id="PTHR46289:SF14">
    <property type="entry name" value="DUF4371 DOMAIN-CONTAINING PROTEIN"/>
    <property type="match status" value="1"/>
</dbReference>
<evidence type="ECO:0000313" key="2">
    <source>
        <dbReference type="Proteomes" id="UP000478052"/>
    </source>
</evidence>
<dbReference type="PANTHER" id="PTHR46289">
    <property type="entry name" value="52 KDA REPRESSOR OF THE INHIBITOR OF THE PROTEIN KINASE-LIKE PROTEIN-RELATED"/>
    <property type="match status" value="1"/>
</dbReference>
<organism evidence="1 2">
    <name type="scientific">Aphis craccivora</name>
    <name type="common">Cowpea aphid</name>
    <dbReference type="NCBI Taxonomy" id="307492"/>
    <lineage>
        <taxon>Eukaryota</taxon>
        <taxon>Metazoa</taxon>
        <taxon>Ecdysozoa</taxon>
        <taxon>Arthropoda</taxon>
        <taxon>Hexapoda</taxon>
        <taxon>Insecta</taxon>
        <taxon>Pterygota</taxon>
        <taxon>Neoptera</taxon>
        <taxon>Paraneoptera</taxon>
        <taxon>Hemiptera</taxon>
        <taxon>Sternorrhyncha</taxon>
        <taxon>Aphidomorpha</taxon>
        <taxon>Aphidoidea</taxon>
        <taxon>Aphididae</taxon>
        <taxon>Aphidini</taxon>
        <taxon>Aphis</taxon>
        <taxon>Aphis</taxon>
    </lineage>
</organism>
<protein>
    <submittedName>
        <fullName evidence="1">52 kDa repressor of the inhibitor of the protein kinase-like</fullName>
    </submittedName>
</protein>
<reference evidence="1 2" key="1">
    <citation type="submission" date="2019-08" db="EMBL/GenBank/DDBJ databases">
        <title>Whole genome of Aphis craccivora.</title>
        <authorList>
            <person name="Voronova N.V."/>
            <person name="Shulinski R.S."/>
            <person name="Bandarenka Y.V."/>
            <person name="Zhorov D.G."/>
            <person name="Warner D."/>
        </authorList>
    </citation>
    <scope>NUCLEOTIDE SEQUENCE [LARGE SCALE GENOMIC DNA]</scope>
    <source>
        <strain evidence="1">180601</strain>
        <tissue evidence="1">Whole Body</tissue>
    </source>
</reference>
<dbReference type="Proteomes" id="UP000478052">
    <property type="component" value="Unassembled WGS sequence"/>
</dbReference>
<feature type="non-terminal residue" evidence="1">
    <location>
        <position position="426"/>
    </location>
</feature>
<accession>A0A6G0W3E0</accession>
<evidence type="ECO:0000313" key="1">
    <source>
        <dbReference type="EMBL" id="KAF0717673.1"/>
    </source>
</evidence>
<comment type="caution">
    <text evidence="1">The sequence shown here is derived from an EMBL/GenBank/DDBJ whole genome shotgun (WGS) entry which is preliminary data.</text>
</comment>